<proteinExistence type="predicted"/>
<sequence length="262" mass="27410">MFRQLPRSASMASSSACLMAHLASFTSAITTTTTTTPTKIHAALLCRPLLSKPISCSLSSTNNAASTRPLALPALRSTALLGNRSHTPRAAASGVAVQEKSIAVGDKLPEGELSYLDKAGNIQTIKVSDLTQGKKVVIFAVPGAFTPTCTQKHVPGFTQKADELKAKGVDTIACVSVNDVFVLKAWGESLAVDDKILLLSDGSAEFTKALGVTLDLTGKPQGLGLRSRRYALLAEDGVVKVLNLEEGGSFTVSSAEEILKAL</sequence>
<organism evidence="1 2">
    <name type="scientific">Diphasiastrum complanatum</name>
    <name type="common">Issler's clubmoss</name>
    <name type="synonym">Lycopodium complanatum</name>
    <dbReference type="NCBI Taxonomy" id="34168"/>
    <lineage>
        <taxon>Eukaryota</taxon>
        <taxon>Viridiplantae</taxon>
        <taxon>Streptophyta</taxon>
        <taxon>Embryophyta</taxon>
        <taxon>Tracheophyta</taxon>
        <taxon>Lycopodiopsida</taxon>
        <taxon>Lycopodiales</taxon>
        <taxon>Lycopodiaceae</taxon>
        <taxon>Lycopodioideae</taxon>
        <taxon>Diphasiastrum</taxon>
    </lineage>
</organism>
<evidence type="ECO:0000313" key="1">
    <source>
        <dbReference type="EMBL" id="KAJ7528596.1"/>
    </source>
</evidence>
<reference evidence="2" key="1">
    <citation type="journal article" date="2024" name="Proc. Natl. Acad. Sci. U.S.A.">
        <title>Extraordinary preservation of gene collinearity over three hundred million years revealed in homosporous lycophytes.</title>
        <authorList>
            <person name="Li C."/>
            <person name="Wickell D."/>
            <person name="Kuo L.Y."/>
            <person name="Chen X."/>
            <person name="Nie B."/>
            <person name="Liao X."/>
            <person name="Peng D."/>
            <person name="Ji J."/>
            <person name="Jenkins J."/>
            <person name="Williams M."/>
            <person name="Shu S."/>
            <person name="Plott C."/>
            <person name="Barry K."/>
            <person name="Rajasekar S."/>
            <person name="Grimwood J."/>
            <person name="Han X."/>
            <person name="Sun S."/>
            <person name="Hou Z."/>
            <person name="He W."/>
            <person name="Dai G."/>
            <person name="Sun C."/>
            <person name="Schmutz J."/>
            <person name="Leebens-Mack J.H."/>
            <person name="Li F.W."/>
            <person name="Wang L."/>
        </authorList>
    </citation>
    <scope>NUCLEOTIDE SEQUENCE [LARGE SCALE GENOMIC DNA]</scope>
    <source>
        <strain evidence="2">cv. PW_Plant_1</strain>
    </source>
</reference>
<name>A0ACC2BFR5_DIPCM</name>
<dbReference type="Proteomes" id="UP001162992">
    <property type="component" value="Chromosome 15"/>
</dbReference>
<gene>
    <name evidence="1" type="ORF">O6H91_15G009600</name>
</gene>
<comment type="caution">
    <text evidence="1">The sequence shown here is derived from an EMBL/GenBank/DDBJ whole genome shotgun (WGS) entry which is preliminary data.</text>
</comment>
<dbReference type="EMBL" id="CM055106">
    <property type="protein sequence ID" value="KAJ7528596.1"/>
    <property type="molecule type" value="Genomic_DNA"/>
</dbReference>
<evidence type="ECO:0000313" key="2">
    <source>
        <dbReference type="Proteomes" id="UP001162992"/>
    </source>
</evidence>
<keyword evidence="2" id="KW-1185">Reference proteome</keyword>
<accession>A0ACC2BFR5</accession>
<protein>
    <submittedName>
        <fullName evidence="1">Uncharacterized protein</fullName>
    </submittedName>
</protein>